<accession>A0A494ZAG0</accession>
<comment type="caution">
    <text evidence="4">The sequence shown here is derived from an EMBL/GenBank/DDBJ whole genome shotgun (WGS) entry which is preliminary data.</text>
</comment>
<dbReference type="OrthoDB" id="71867at2"/>
<dbReference type="AlphaFoldDB" id="A0A494ZAG0"/>
<dbReference type="RefSeq" id="WP_121213210.1">
    <property type="nucleotide sequence ID" value="NZ_RBZN01000004.1"/>
</dbReference>
<dbReference type="EMBL" id="RBZN01000004">
    <property type="protein sequence ID" value="RKQ19361.1"/>
    <property type="molecule type" value="Genomic_DNA"/>
</dbReference>
<reference evidence="4 5" key="1">
    <citation type="journal article" date="2016" name="Antonie Van Leeuwenhoek">
        <title>Lysinibacillus endophyticus sp. nov., an indole-3-acetic acid producing endophytic bacterium isolated from corn root (Zea mays cv. Xinken-5).</title>
        <authorList>
            <person name="Yu J."/>
            <person name="Guan X."/>
            <person name="Liu C."/>
            <person name="Xiang W."/>
            <person name="Yu Z."/>
            <person name="Liu X."/>
            <person name="Wang G."/>
        </authorList>
    </citation>
    <scope>NUCLEOTIDE SEQUENCE [LARGE SCALE GENOMIC DNA]</scope>
    <source>
        <strain evidence="4 5">DSM 100506</strain>
    </source>
</reference>
<protein>
    <submittedName>
        <fullName evidence="4">TetR/AcrR family transcriptional regulator</fullName>
    </submittedName>
</protein>
<keyword evidence="1" id="KW-0805">Transcription regulation</keyword>
<evidence type="ECO:0000313" key="4">
    <source>
        <dbReference type="EMBL" id="RKQ19361.1"/>
    </source>
</evidence>
<dbReference type="InterPro" id="IPR036271">
    <property type="entry name" value="Tet_transcr_reg_TetR-rel_C_sf"/>
</dbReference>
<keyword evidence="5" id="KW-1185">Reference proteome</keyword>
<dbReference type="InterPro" id="IPR009057">
    <property type="entry name" value="Homeodomain-like_sf"/>
</dbReference>
<gene>
    <name evidence="4" type="ORF">D8M03_03105</name>
</gene>
<dbReference type="Proteomes" id="UP000272238">
    <property type="component" value="Unassembled WGS sequence"/>
</dbReference>
<organism evidence="4 5">
    <name type="scientific">Ureibacillus endophyticus</name>
    <dbReference type="NCBI Taxonomy" id="1978490"/>
    <lineage>
        <taxon>Bacteria</taxon>
        <taxon>Bacillati</taxon>
        <taxon>Bacillota</taxon>
        <taxon>Bacilli</taxon>
        <taxon>Bacillales</taxon>
        <taxon>Caryophanaceae</taxon>
        <taxon>Ureibacillus</taxon>
    </lineage>
</organism>
<dbReference type="SUPFAM" id="SSF46689">
    <property type="entry name" value="Homeodomain-like"/>
    <property type="match status" value="1"/>
</dbReference>
<dbReference type="Pfam" id="PF13305">
    <property type="entry name" value="TetR_C_33"/>
    <property type="match status" value="1"/>
</dbReference>
<dbReference type="Gene3D" id="1.10.357.10">
    <property type="entry name" value="Tetracycline Repressor, domain 2"/>
    <property type="match status" value="1"/>
</dbReference>
<dbReference type="InterPro" id="IPR025996">
    <property type="entry name" value="MT1864/Rv1816-like_C"/>
</dbReference>
<dbReference type="Gene3D" id="1.10.10.60">
    <property type="entry name" value="Homeodomain-like"/>
    <property type="match status" value="1"/>
</dbReference>
<name>A0A494ZAG0_9BACL</name>
<evidence type="ECO:0000259" key="3">
    <source>
        <dbReference type="Pfam" id="PF13305"/>
    </source>
</evidence>
<evidence type="ECO:0000256" key="1">
    <source>
        <dbReference type="ARBA" id="ARBA00023015"/>
    </source>
</evidence>
<proteinExistence type="predicted"/>
<keyword evidence="2" id="KW-0804">Transcription</keyword>
<feature type="domain" description="HTH-type transcriptional regulator MT1864/Rv1816-like C-terminal" evidence="3">
    <location>
        <begin position="84"/>
        <end position="178"/>
    </location>
</feature>
<sequence length="192" mass="21228">MSPRVGLDQKMIVNVAAQLADTEGVESITLANIAKKLNVRPPSLFNHIQGLPSVKKELALLGMTILYEKLKVASNNKTKDEAIFALADAYVNFVKEHPGLYQFTIKAPETDEKELEKVSNQIITLLSDILTAYGLSNEDKIHGIRALRSILHGFSSLVQMGAFGLQISVKDSFQLMIEGYIESLKRLAQKNT</sequence>
<dbReference type="SUPFAM" id="SSF48498">
    <property type="entry name" value="Tetracyclin repressor-like, C-terminal domain"/>
    <property type="match status" value="1"/>
</dbReference>
<evidence type="ECO:0000256" key="2">
    <source>
        <dbReference type="ARBA" id="ARBA00023163"/>
    </source>
</evidence>
<evidence type="ECO:0000313" key="5">
    <source>
        <dbReference type="Proteomes" id="UP000272238"/>
    </source>
</evidence>